<evidence type="ECO:0000256" key="1">
    <source>
        <dbReference type="ARBA" id="ARBA00022741"/>
    </source>
</evidence>
<evidence type="ECO:0000256" key="8">
    <source>
        <dbReference type="PROSITE-ProRule" id="PRU00169"/>
    </source>
</evidence>
<dbReference type="PATRIC" id="fig|989403.3.peg.2374"/>
<dbReference type="GO" id="GO:0006355">
    <property type="term" value="P:regulation of DNA-templated transcription"/>
    <property type="evidence" value="ECO:0007669"/>
    <property type="project" value="InterPro"/>
</dbReference>
<dbReference type="RefSeq" id="WP_208979248.1">
    <property type="nucleotide sequence ID" value="NZ_FOFM01000001.1"/>
</dbReference>
<feature type="domain" description="Response regulatory" evidence="10">
    <location>
        <begin position="12"/>
        <end position="127"/>
    </location>
</feature>
<dbReference type="CDD" id="cd00009">
    <property type="entry name" value="AAA"/>
    <property type="match status" value="1"/>
</dbReference>
<keyword evidence="7" id="KW-0804">Transcription</keyword>
<evidence type="ECO:0000313" key="11">
    <source>
        <dbReference type="EMBL" id="KZL18707.1"/>
    </source>
</evidence>
<dbReference type="FunFam" id="3.40.50.300:FF:000006">
    <property type="entry name" value="DNA-binding transcriptional regulator NtrC"/>
    <property type="match status" value="1"/>
</dbReference>
<keyword evidence="5" id="KW-0238">DNA-binding</keyword>
<comment type="caution">
    <text evidence="11">The sequence shown here is derived from an EMBL/GenBank/DDBJ whole genome shotgun (WGS) entry which is preliminary data.</text>
</comment>
<dbReference type="Pfam" id="PF02954">
    <property type="entry name" value="HTH_8"/>
    <property type="match status" value="1"/>
</dbReference>
<dbReference type="Pfam" id="PF25601">
    <property type="entry name" value="AAA_lid_14"/>
    <property type="match status" value="1"/>
</dbReference>
<keyword evidence="8" id="KW-0597">Phosphoprotein</keyword>
<dbReference type="GO" id="GO:0000160">
    <property type="term" value="P:phosphorelay signal transduction system"/>
    <property type="evidence" value="ECO:0007669"/>
    <property type="project" value="UniProtKB-KW"/>
</dbReference>
<dbReference type="GO" id="GO:0043565">
    <property type="term" value="F:sequence-specific DNA binding"/>
    <property type="evidence" value="ECO:0007669"/>
    <property type="project" value="InterPro"/>
</dbReference>
<keyword evidence="2" id="KW-0067">ATP-binding</keyword>
<keyword evidence="4" id="KW-0805">Transcription regulation</keyword>
<evidence type="ECO:0000259" key="9">
    <source>
        <dbReference type="PROSITE" id="PS50045"/>
    </source>
</evidence>
<accession>A0A165YC70</accession>
<evidence type="ECO:0000259" key="10">
    <source>
        <dbReference type="PROSITE" id="PS50110"/>
    </source>
</evidence>
<dbReference type="Gene3D" id="1.10.8.60">
    <property type="match status" value="1"/>
</dbReference>
<proteinExistence type="predicted"/>
<dbReference type="GO" id="GO:0005524">
    <property type="term" value="F:ATP binding"/>
    <property type="evidence" value="ECO:0007669"/>
    <property type="project" value="UniProtKB-KW"/>
</dbReference>
<dbReference type="InterPro" id="IPR025943">
    <property type="entry name" value="Sigma_54_int_dom_ATP-bd_2"/>
</dbReference>
<dbReference type="Pfam" id="PF00158">
    <property type="entry name" value="Sigma54_activat"/>
    <property type="match status" value="1"/>
</dbReference>
<dbReference type="Gene3D" id="3.40.50.300">
    <property type="entry name" value="P-loop containing nucleotide triphosphate hydrolases"/>
    <property type="match status" value="1"/>
</dbReference>
<dbReference type="InterPro" id="IPR025944">
    <property type="entry name" value="Sigma_54_int_dom_CS"/>
</dbReference>
<dbReference type="InterPro" id="IPR002197">
    <property type="entry name" value="HTH_Fis"/>
</dbReference>
<dbReference type="Gene3D" id="3.40.50.2300">
    <property type="match status" value="1"/>
</dbReference>
<dbReference type="InterPro" id="IPR058031">
    <property type="entry name" value="AAA_lid_NorR"/>
</dbReference>
<dbReference type="PANTHER" id="PTHR32071">
    <property type="entry name" value="TRANSCRIPTIONAL REGULATORY PROTEIN"/>
    <property type="match status" value="1"/>
</dbReference>
<dbReference type="AlphaFoldDB" id="A0A165YC70"/>
<dbReference type="STRING" id="989403.SAMN05421798_101819"/>
<evidence type="ECO:0000256" key="5">
    <source>
        <dbReference type="ARBA" id="ARBA00023125"/>
    </source>
</evidence>
<evidence type="ECO:0000256" key="4">
    <source>
        <dbReference type="ARBA" id="ARBA00023015"/>
    </source>
</evidence>
<sequence>MGSPKAKNRFLNACIVDTNRSDLRKTSSALAKHVTEGQPAHTVSSKEHAIAFLRHTPINIIIVDLECIGGAAELAEIVAAAPRAVMIAVSAKGSVSTAMNAMRNGAHEFLIKPYTSEMLMEKLEAHLDLFRSSATPSSLPTAPAPTRIGASCKEQKAAVQFEGFIGSSKRMQSVYAQISRMATSSAPAFITGESGTGKELCAQALRAQSARKAGPFVAINCGAIPANLMESEIFGHARGAFTGADEARAGAAELADGGTLFLDEIGEMELCLQSKLLRFLQTGTIQRVGEHKTRSLDLRVICATNRDPKTEIAAGRFREDLFYRLHVLPIRLPALRERREDIPTLALSFLKTYCAEETRRFQRFSSSAEALLLQHNWPGNVRELENVIRQLVVMNDGIEVSEAMLSPLLCEQNVPILSEIAFGPADLPPSMGRSIEPLWFQEKQIIETTLETFDGNIALAAAALEISPSTIYRKKQSWAERANG</sequence>
<evidence type="ECO:0000256" key="6">
    <source>
        <dbReference type="ARBA" id="ARBA00023159"/>
    </source>
</evidence>
<dbReference type="InterPro" id="IPR027417">
    <property type="entry name" value="P-loop_NTPase"/>
</dbReference>
<keyword evidence="6" id="KW-0010">Activator</keyword>
<keyword evidence="3" id="KW-0902">Two-component regulatory system</keyword>
<evidence type="ECO:0000256" key="2">
    <source>
        <dbReference type="ARBA" id="ARBA00022840"/>
    </source>
</evidence>
<dbReference type="SUPFAM" id="SSF52172">
    <property type="entry name" value="CheY-like"/>
    <property type="match status" value="1"/>
</dbReference>
<dbReference type="PROSITE" id="PS00676">
    <property type="entry name" value="SIGMA54_INTERACT_2"/>
    <property type="match status" value="1"/>
</dbReference>
<dbReference type="InterPro" id="IPR011006">
    <property type="entry name" value="CheY-like_superfamily"/>
</dbReference>
<dbReference type="Pfam" id="PF00072">
    <property type="entry name" value="Response_reg"/>
    <property type="match status" value="1"/>
</dbReference>
<dbReference type="InterPro" id="IPR001789">
    <property type="entry name" value="Sig_transdc_resp-reg_receiver"/>
</dbReference>
<dbReference type="PROSITE" id="PS00688">
    <property type="entry name" value="SIGMA54_INTERACT_3"/>
    <property type="match status" value="1"/>
</dbReference>
<name>A0A165YC70_9HYPH</name>
<dbReference type="SUPFAM" id="SSF46689">
    <property type="entry name" value="Homeodomain-like"/>
    <property type="match status" value="1"/>
</dbReference>
<dbReference type="InterPro" id="IPR009057">
    <property type="entry name" value="Homeodomain-like_sf"/>
</dbReference>
<dbReference type="SUPFAM" id="SSF52540">
    <property type="entry name" value="P-loop containing nucleoside triphosphate hydrolases"/>
    <property type="match status" value="1"/>
</dbReference>
<protein>
    <submittedName>
        <fullName evidence="11">Luminescence regulatory protein LuxO</fullName>
    </submittedName>
</protein>
<organism evidence="11 12">
    <name type="scientific">Pseudovibrio axinellae</name>
    <dbReference type="NCBI Taxonomy" id="989403"/>
    <lineage>
        <taxon>Bacteria</taxon>
        <taxon>Pseudomonadati</taxon>
        <taxon>Pseudomonadota</taxon>
        <taxon>Alphaproteobacteria</taxon>
        <taxon>Hyphomicrobiales</taxon>
        <taxon>Stappiaceae</taxon>
        <taxon>Pseudovibrio</taxon>
    </lineage>
</organism>
<feature type="modified residue" description="4-aspartylphosphate" evidence="8">
    <location>
        <position position="64"/>
    </location>
</feature>
<dbReference type="Proteomes" id="UP000076577">
    <property type="component" value="Unassembled WGS sequence"/>
</dbReference>
<dbReference type="Gene3D" id="1.10.10.60">
    <property type="entry name" value="Homeodomain-like"/>
    <property type="match status" value="1"/>
</dbReference>
<gene>
    <name evidence="11" type="primary">luxO</name>
    <name evidence="11" type="ORF">PsAD2_02222</name>
</gene>
<dbReference type="SMART" id="SM00382">
    <property type="entry name" value="AAA"/>
    <property type="match status" value="1"/>
</dbReference>
<dbReference type="InterPro" id="IPR003593">
    <property type="entry name" value="AAA+_ATPase"/>
</dbReference>
<dbReference type="SMART" id="SM00448">
    <property type="entry name" value="REC"/>
    <property type="match status" value="1"/>
</dbReference>
<evidence type="ECO:0000256" key="3">
    <source>
        <dbReference type="ARBA" id="ARBA00023012"/>
    </source>
</evidence>
<dbReference type="PANTHER" id="PTHR32071:SF117">
    <property type="entry name" value="PTS-DEPENDENT DIHYDROXYACETONE KINASE OPERON REGULATORY PROTEIN-RELATED"/>
    <property type="match status" value="1"/>
</dbReference>
<dbReference type="PROSITE" id="PS50045">
    <property type="entry name" value="SIGMA54_INTERACT_4"/>
    <property type="match status" value="1"/>
</dbReference>
<dbReference type="PROSITE" id="PS50110">
    <property type="entry name" value="RESPONSE_REGULATORY"/>
    <property type="match status" value="1"/>
</dbReference>
<dbReference type="EMBL" id="LMCB01000017">
    <property type="protein sequence ID" value="KZL18707.1"/>
    <property type="molecule type" value="Genomic_DNA"/>
</dbReference>
<dbReference type="InterPro" id="IPR002078">
    <property type="entry name" value="Sigma_54_int"/>
</dbReference>
<keyword evidence="12" id="KW-1185">Reference proteome</keyword>
<reference evidence="11 12" key="1">
    <citation type="journal article" date="2016" name="Front. Microbiol.">
        <title>Comparative Genomic Analysis Reveals a Diverse Repertoire of Genes Involved in Prokaryote-Eukaryote Interactions within the Pseudovibrio Genus.</title>
        <authorList>
            <person name="Romano S."/>
            <person name="Fernandez-Guerra A."/>
            <person name="Reen F.J."/>
            <person name="Glockner F.O."/>
            <person name="Crowley S.P."/>
            <person name="O'Sullivan O."/>
            <person name="Cotter P.D."/>
            <person name="Adams C."/>
            <person name="Dobson A.D."/>
            <person name="O'Gara F."/>
        </authorList>
    </citation>
    <scope>NUCLEOTIDE SEQUENCE [LARGE SCALE GENOMIC DNA]</scope>
    <source>
        <strain evidence="11 12">Ad2</strain>
    </source>
</reference>
<evidence type="ECO:0000256" key="7">
    <source>
        <dbReference type="ARBA" id="ARBA00023163"/>
    </source>
</evidence>
<evidence type="ECO:0000313" key="12">
    <source>
        <dbReference type="Proteomes" id="UP000076577"/>
    </source>
</evidence>
<keyword evidence="1" id="KW-0547">Nucleotide-binding</keyword>
<feature type="domain" description="Sigma-54 factor interaction" evidence="9">
    <location>
        <begin position="164"/>
        <end position="393"/>
    </location>
</feature>